<evidence type="ECO:0000313" key="1">
    <source>
        <dbReference type="EMBL" id="TQE13738.1"/>
    </source>
</evidence>
<evidence type="ECO:0000313" key="2">
    <source>
        <dbReference type="Proteomes" id="UP000315295"/>
    </source>
</evidence>
<dbReference type="Proteomes" id="UP000315295">
    <property type="component" value="Unassembled WGS sequence"/>
</dbReference>
<proteinExistence type="predicted"/>
<comment type="caution">
    <text evidence="1">The sequence shown here is derived from an EMBL/GenBank/DDBJ whole genome shotgun (WGS) entry which is preliminary data.</text>
</comment>
<name>A0A540NRS0_MALBA</name>
<reference evidence="1 2" key="1">
    <citation type="journal article" date="2019" name="G3 (Bethesda)">
        <title>Sequencing of a Wild Apple (Malus baccata) Genome Unravels the Differences Between Cultivated and Wild Apple Species Regarding Disease Resistance and Cold Tolerance.</title>
        <authorList>
            <person name="Chen X."/>
        </authorList>
    </citation>
    <scope>NUCLEOTIDE SEQUENCE [LARGE SCALE GENOMIC DNA]</scope>
    <source>
        <strain evidence="2">cv. Shandingzi</strain>
        <tissue evidence="1">Leaves</tissue>
    </source>
</reference>
<dbReference type="AlphaFoldDB" id="A0A540NRS0"/>
<organism evidence="1 2">
    <name type="scientific">Malus baccata</name>
    <name type="common">Siberian crab apple</name>
    <name type="synonym">Pyrus baccata</name>
    <dbReference type="NCBI Taxonomy" id="106549"/>
    <lineage>
        <taxon>Eukaryota</taxon>
        <taxon>Viridiplantae</taxon>
        <taxon>Streptophyta</taxon>
        <taxon>Embryophyta</taxon>
        <taxon>Tracheophyta</taxon>
        <taxon>Spermatophyta</taxon>
        <taxon>Magnoliopsida</taxon>
        <taxon>eudicotyledons</taxon>
        <taxon>Gunneridae</taxon>
        <taxon>Pentapetalae</taxon>
        <taxon>rosids</taxon>
        <taxon>fabids</taxon>
        <taxon>Rosales</taxon>
        <taxon>Rosaceae</taxon>
        <taxon>Amygdaloideae</taxon>
        <taxon>Maleae</taxon>
        <taxon>Malus</taxon>
    </lineage>
</organism>
<accession>A0A540NRS0</accession>
<dbReference type="EMBL" id="VIEB01000009">
    <property type="protein sequence ID" value="TQE13738.1"/>
    <property type="molecule type" value="Genomic_DNA"/>
</dbReference>
<sequence>MGEKFWVNDEDKVVMESVLGTEACQFLISLASENVFSELIRPPGQLGVQQGLCQLEACQFLISLASENVSSHFNVLCIST</sequence>
<dbReference type="STRING" id="106549.A0A540NRS0"/>
<keyword evidence="2" id="KW-1185">Reference proteome</keyword>
<protein>
    <submittedName>
        <fullName evidence="1">Uncharacterized protein</fullName>
    </submittedName>
</protein>
<gene>
    <name evidence="1" type="ORF">C1H46_000745</name>
</gene>